<accession>A0ABQ2V348</accession>
<dbReference type="InterPro" id="IPR013216">
    <property type="entry name" value="Methyltransf_11"/>
</dbReference>
<dbReference type="InterPro" id="IPR029063">
    <property type="entry name" value="SAM-dependent_MTases_sf"/>
</dbReference>
<feature type="domain" description="Methyltransferase type 11" evidence="1">
    <location>
        <begin position="45"/>
        <end position="87"/>
    </location>
</feature>
<keyword evidence="3" id="KW-1185">Reference proteome</keyword>
<dbReference type="EMBL" id="BMRE01000036">
    <property type="protein sequence ID" value="GGU62672.1"/>
    <property type="molecule type" value="Genomic_DNA"/>
</dbReference>
<name>A0ABQ2V348_9PSEU</name>
<organism evidence="2 3">
    <name type="scientific">Lentzea flava</name>
    <dbReference type="NCBI Taxonomy" id="103732"/>
    <lineage>
        <taxon>Bacteria</taxon>
        <taxon>Bacillati</taxon>
        <taxon>Actinomycetota</taxon>
        <taxon>Actinomycetes</taxon>
        <taxon>Pseudonocardiales</taxon>
        <taxon>Pseudonocardiaceae</taxon>
        <taxon>Lentzea</taxon>
    </lineage>
</organism>
<proteinExistence type="predicted"/>
<dbReference type="Pfam" id="PF08241">
    <property type="entry name" value="Methyltransf_11"/>
    <property type="match status" value="1"/>
</dbReference>
<dbReference type="SUPFAM" id="SSF53335">
    <property type="entry name" value="S-adenosyl-L-methionine-dependent methyltransferases"/>
    <property type="match status" value="1"/>
</dbReference>
<dbReference type="Proteomes" id="UP000649573">
    <property type="component" value="Unassembled WGS sequence"/>
</dbReference>
<evidence type="ECO:0000313" key="3">
    <source>
        <dbReference type="Proteomes" id="UP000649573"/>
    </source>
</evidence>
<sequence>MAASCPQIGQRRIDNAVSPLNLVLTEWRLVPRGGWGPISGANSTDPPHVMASADVVLARHVLWALPEPAAALKAWVRLLRPAGRLVLVEGHWSTGAGMTADECQALVRGVRAEATVTWLNDPALWGREIDDERYLLVSLK</sequence>
<evidence type="ECO:0000313" key="2">
    <source>
        <dbReference type="EMBL" id="GGU62672.1"/>
    </source>
</evidence>
<comment type="caution">
    <text evidence="2">The sequence shown here is derived from an EMBL/GenBank/DDBJ whole genome shotgun (WGS) entry which is preliminary data.</text>
</comment>
<evidence type="ECO:0000259" key="1">
    <source>
        <dbReference type="Pfam" id="PF08241"/>
    </source>
</evidence>
<protein>
    <recommendedName>
        <fullName evidence="1">Methyltransferase type 11 domain-containing protein</fullName>
    </recommendedName>
</protein>
<gene>
    <name evidence="2" type="ORF">GCM10010178_63410</name>
</gene>
<dbReference type="Gene3D" id="3.40.50.150">
    <property type="entry name" value="Vaccinia Virus protein VP39"/>
    <property type="match status" value="1"/>
</dbReference>
<reference evidence="3" key="1">
    <citation type="journal article" date="2019" name="Int. J. Syst. Evol. Microbiol.">
        <title>The Global Catalogue of Microorganisms (GCM) 10K type strain sequencing project: providing services to taxonomists for standard genome sequencing and annotation.</title>
        <authorList>
            <consortium name="The Broad Institute Genomics Platform"/>
            <consortium name="The Broad Institute Genome Sequencing Center for Infectious Disease"/>
            <person name="Wu L."/>
            <person name="Ma J."/>
        </authorList>
    </citation>
    <scope>NUCLEOTIDE SEQUENCE [LARGE SCALE GENOMIC DNA]</scope>
    <source>
        <strain evidence="3">JCM 3296</strain>
    </source>
</reference>
<dbReference type="RefSeq" id="WP_368856203.1">
    <property type="nucleotide sequence ID" value="NZ_BMRE01000036.1"/>
</dbReference>